<dbReference type="AlphaFoldDB" id="A0A1I0Q718"/>
<evidence type="ECO:0000259" key="5">
    <source>
        <dbReference type="Pfam" id="PF02782"/>
    </source>
</evidence>
<protein>
    <submittedName>
        <fullName evidence="6">Xylulokinase</fullName>
    </submittedName>
</protein>
<gene>
    <name evidence="6" type="ORF">SAMN05421841_1698</name>
</gene>
<evidence type="ECO:0000256" key="2">
    <source>
        <dbReference type="ARBA" id="ARBA00022679"/>
    </source>
</evidence>
<dbReference type="InterPro" id="IPR000577">
    <property type="entry name" value="Carb_kinase_FGGY"/>
</dbReference>
<dbReference type="InterPro" id="IPR050406">
    <property type="entry name" value="FGGY_Carb_Kinase"/>
</dbReference>
<name>A0A1I0Q718_9FLAO</name>
<dbReference type="InterPro" id="IPR018485">
    <property type="entry name" value="FGGY_C"/>
</dbReference>
<organism evidence="6 7">
    <name type="scientific">Chryseobacterium wanjuense</name>
    <dbReference type="NCBI Taxonomy" id="356305"/>
    <lineage>
        <taxon>Bacteria</taxon>
        <taxon>Pseudomonadati</taxon>
        <taxon>Bacteroidota</taxon>
        <taxon>Flavobacteriia</taxon>
        <taxon>Flavobacteriales</taxon>
        <taxon>Weeksellaceae</taxon>
        <taxon>Chryseobacterium group</taxon>
        <taxon>Chryseobacterium</taxon>
    </lineage>
</organism>
<dbReference type="PANTHER" id="PTHR43095:SF5">
    <property type="entry name" value="XYLULOSE KINASE"/>
    <property type="match status" value="1"/>
</dbReference>
<dbReference type="Gene3D" id="3.30.420.40">
    <property type="match status" value="2"/>
</dbReference>
<dbReference type="Proteomes" id="UP000199469">
    <property type="component" value="Unassembled WGS sequence"/>
</dbReference>
<dbReference type="OrthoDB" id="9805576at2"/>
<evidence type="ECO:0000259" key="4">
    <source>
        <dbReference type="Pfam" id="PF00370"/>
    </source>
</evidence>
<keyword evidence="3 6" id="KW-0418">Kinase</keyword>
<dbReference type="EMBL" id="FOIU01000001">
    <property type="protein sequence ID" value="SEW22584.1"/>
    <property type="molecule type" value="Genomic_DNA"/>
</dbReference>
<evidence type="ECO:0000256" key="1">
    <source>
        <dbReference type="ARBA" id="ARBA00009156"/>
    </source>
</evidence>
<dbReference type="SUPFAM" id="SSF53067">
    <property type="entry name" value="Actin-like ATPase domain"/>
    <property type="match status" value="2"/>
</dbReference>
<dbReference type="PANTHER" id="PTHR43095">
    <property type="entry name" value="SUGAR KINASE"/>
    <property type="match status" value="1"/>
</dbReference>
<comment type="similarity">
    <text evidence="1">Belongs to the FGGY kinase family.</text>
</comment>
<dbReference type="STRING" id="356305.SAMN05421841_1698"/>
<dbReference type="InterPro" id="IPR043129">
    <property type="entry name" value="ATPase_NBD"/>
</dbReference>
<accession>A0A1I0Q718</accession>
<dbReference type="PIRSF" id="PIRSF000538">
    <property type="entry name" value="GlpK"/>
    <property type="match status" value="1"/>
</dbReference>
<dbReference type="GO" id="GO:0005975">
    <property type="term" value="P:carbohydrate metabolic process"/>
    <property type="evidence" value="ECO:0007669"/>
    <property type="project" value="InterPro"/>
</dbReference>
<keyword evidence="2" id="KW-0808">Transferase</keyword>
<dbReference type="CDD" id="cd07809">
    <property type="entry name" value="ASKHA_NBD_FGGY_BaXK-like"/>
    <property type="match status" value="1"/>
</dbReference>
<evidence type="ECO:0000313" key="7">
    <source>
        <dbReference type="Proteomes" id="UP000199469"/>
    </source>
</evidence>
<feature type="domain" description="Carbohydrate kinase FGGY C-terminal" evidence="5">
    <location>
        <begin position="259"/>
        <end position="446"/>
    </location>
</feature>
<dbReference type="Pfam" id="PF02782">
    <property type="entry name" value="FGGY_C"/>
    <property type="match status" value="1"/>
</dbReference>
<reference evidence="7" key="1">
    <citation type="submission" date="2016-10" db="EMBL/GenBank/DDBJ databases">
        <authorList>
            <person name="Varghese N."/>
            <person name="Submissions S."/>
        </authorList>
    </citation>
    <scope>NUCLEOTIDE SEQUENCE [LARGE SCALE GENOMIC DNA]</scope>
    <source>
        <strain evidence="7">DSM 17724</strain>
    </source>
</reference>
<dbReference type="GO" id="GO:0016301">
    <property type="term" value="F:kinase activity"/>
    <property type="evidence" value="ECO:0007669"/>
    <property type="project" value="UniProtKB-KW"/>
</dbReference>
<feature type="domain" description="Carbohydrate kinase FGGY N-terminal" evidence="4">
    <location>
        <begin position="3"/>
        <end position="245"/>
    </location>
</feature>
<evidence type="ECO:0000256" key="3">
    <source>
        <dbReference type="ARBA" id="ARBA00022777"/>
    </source>
</evidence>
<dbReference type="InterPro" id="IPR018484">
    <property type="entry name" value="FGGY_N"/>
</dbReference>
<proteinExistence type="inferred from homology"/>
<evidence type="ECO:0000313" key="6">
    <source>
        <dbReference type="EMBL" id="SEW22584.1"/>
    </source>
</evidence>
<keyword evidence="7" id="KW-1185">Reference proteome</keyword>
<dbReference type="Pfam" id="PF00370">
    <property type="entry name" value="FGGY_N"/>
    <property type="match status" value="1"/>
</dbReference>
<sequence length="494" mass="54340">MLLLGIDIGTSSIKVSIVDAHNKQVLASAQYPESESPIIAVKPGWAEQSPKMWWEHTKMAILKCNATGNYNPLDIQSIGIAYQMHGLVVVDKDQKILRNSIIWCDSRAVEIGNKAFAELGEEYCLQHLLNSPGNFTASKLAWIKENEPDIFEKTDKIMLPGDYISMELTGEVTASAETLSEGVFYDFVENRLSQKILNYFGFSENIIPEIREVFSVHGTLLASIAAELGLKKGIPVSYKAGDQPNNALSLNVLQPGEIAATAGTSGVIYGVSDQLIYDDESRINTFAHVNHSESERRLGALLCINGTGSMYRWMKNILGENTTYQQLNEEASHIPVGSNNLQVLPFGNGAERMLNNKLIGTQFINIDLNLHTRAHLVRATQEGIAFAFRYGFDIMKENGMNAKVIKAGRANLFLSDVFVEAFVNTIGVPLELYKNDGSVGAALGAGIGSGAFANFEEAFENTEPIKTVEPTLNTYEAEYSKWLESLKSHLSKSK</sequence>
<dbReference type="RefSeq" id="WP_089791549.1">
    <property type="nucleotide sequence ID" value="NZ_FOIU01000001.1"/>
</dbReference>